<comment type="caution">
    <text evidence="2">The sequence shown here is derived from an EMBL/GenBank/DDBJ whole genome shotgun (WGS) entry which is preliminary data.</text>
</comment>
<sequence>MYKGKPVGVSVDSWIMIDAAFFWKMNLNYSRLKANDEDDACLTSLLSLLYPSQPQPERVRSTGLELADLTEDDLLICCPMVPGFSFSDKLWPEFPVRGIEEIQWSSGPSDCLAIPEEQEEAVMALAEARTHRANEFEFDDFVAGKGRGFIMLLHGPPGLGKTLIAEAVAEHLRRPLYLLSSDARKQIWGHFLSRSRTLCGAPNIRDEEFERLVSSKLNGRQFIADIGDVASVVRDRIMLGSAFAASITRLANIRAAGLALVTNNGEPLLGVRAILCCPEYLFHLKVQLRIWIPPPPTIREYLLPQAINYS</sequence>
<evidence type="ECO:0000259" key="1">
    <source>
        <dbReference type="Pfam" id="PF00004"/>
    </source>
</evidence>
<dbReference type="STRING" id="1231657.A0A1Y1ZKN0"/>
<organism evidence="2 3">
    <name type="scientific">Clohesyomyces aquaticus</name>
    <dbReference type="NCBI Taxonomy" id="1231657"/>
    <lineage>
        <taxon>Eukaryota</taxon>
        <taxon>Fungi</taxon>
        <taxon>Dikarya</taxon>
        <taxon>Ascomycota</taxon>
        <taxon>Pezizomycotina</taxon>
        <taxon>Dothideomycetes</taxon>
        <taxon>Pleosporomycetidae</taxon>
        <taxon>Pleosporales</taxon>
        <taxon>Lindgomycetaceae</taxon>
        <taxon>Clohesyomyces</taxon>
    </lineage>
</organism>
<reference evidence="2 3" key="1">
    <citation type="submission" date="2016-07" db="EMBL/GenBank/DDBJ databases">
        <title>Pervasive Adenine N6-methylation of Active Genes in Fungi.</title>
        <authorList>
            <consortium name="DOE Joint Genome Institute"/>
            <person name="Mondo S.J."/>
            <person name="Dannebaum R.O."/>
            <person name="Kuo R.C."/>
            <person name="Labutti K."/>
            <person name="Haridas S."/>
            <person name="Kuo A."/>
            <person name="Salamov A."/>
            <person name="Ahrendt S.R."/>
            <person name="Lipzen A."/>
            <person name="Sullivan W."/>
            <person name="Andreopoulos W.B."/>
            <person name="Clum A."/>
            <person name="Lindquist E."/>
            <person name="Daum C."/>
            <person name="Ramamoorthy G.K."/>
            <person name="Gryganskyi A."/>
            <person name="Culley D."/>
            <person name="Magnuson J.K."/>
            <person name="James T.Y."/>
            <person name="O'Malley M.A."/>
            <person name="Stajich J.E."/>
            <person name="Spatafora J.W."/>
            <person name="Visel A."/>
            <person name="Grigoriev I.V."/>
        </authorList>
    </citation>
    <scope>NUCLEOTIDE SEQUENCE [LARGE SCALE GENOMIC DNA]</scope>
    <source>
        <strain evidence="2 3">CBS 115471</strain>
    </source>
</reference>
<keyword evidence="3" id="KW-1185">Reference proteome</keyword>
<dbReference type="Pfam" id="PF00004">
    <property type="entry name" value="AAA"/>
    <property type="match status" value="1"/>
</dbReference>
<feature type="domain" description="ATPase AAA-type core" evidence="1">
    <location>
        <begin position="151"/>
        <end position="182"/>
    </location>
</feature>
<dbReference type="EMBL" id="MCFA01000068">
    <property type="protein sequence ID" value="ORY10820.1"/>
    <property type="molecule type" value="Genomic_DNA"/>
</dbReference>
<evidence type="ECO:0000313" key="2">
    <source>
        <dbReference type="EMBL" id="ORY10820.1"/>
    </source>
</evidence>
<dbReference type="AlphaFoldDB" id="A0A1Y1ZKN0"/>
<dbReference type="PANTHER" id="PTHR46411:SF3">
    <property type="entry name" value="AAA+ ATPASE DOMAIN-CONTAINING PROTEIN"/>
    <property type="match status" value="1"/>
</dbReference>
<accession>A0A1Y1ZKN0</accession>
<dbReference type="PANTHER" id="PTHR46411">
    <property type="entry name" value="FAMILY ATPASE, PUTATIVE-RELATED"/>
    <property type="match status" value="1"/>
</dbReference>
<dbReference type="InterPro" id="IPR027417">
    <property type="entry name" value="P-loop_NTPase"/>
</dbReference>
<dbReference type="Gene3D" id="3.40.50.300">
    <property type="entry name" value="P-loop containing nucleotide triphosphate hydrolases"/>
    <property type="match status" value="1"/>
</dbReference>
<proteinExistence type="predicted"/>
<protein>
    <recommendedName>
        <fullName evidence="1">ATPase AAA-type core domain-containing protein</fullName>
    </recommendedName>
</protein>
<dbReference type="Proteomes" id="UP000193144">
    <property type="component" value="Unassembled WGS sequence"/>
</dbReference>
<dbReference type="GO" id="GO:0005524">
    <property type="term" value="F:ATP binding"/>
    <property type="evidence" value="ECO:0007669"/>
    <property type="project" value="InterPro"/>
</dbReference>
<dbReference type="OrthoDB" id="3823685at2759"/>
<dbReference type="SUPFAM" id="SSF52540">
    <property type="entry name" value="P-loop containing nucleoside triphosphate hydrolases"/>
    <property type="match status" value="2"/>
</dbReference>
<evidence type="ECO:0000313" key="3">
    <source>
        <dbReference type="Proteomes" id="UP000193144"/>
    </source>
</evidence>
<dbReference type="InterPro" id="IPR003959">
    <property type="entry name" value="ATPase_AAA_core"/>
</dbReference>
<name>A0A1Y1ZKN0_9PLEO</name>
<gene>
    <name evidence="2" type="ORF">BCR34DRAFT_588363</name>
</gene>
<dbReference type="GO" id="GO:0016887">
    <property type="term" value="F:ATP hydrolysis activity"/>
    <property type="evidence" value="ECO:0007669"/>
    <property type="project" value="InterPro"/>
</dbReference>